<feature type="compositionally biased region" description="Basic and acidic residues" evidence="1">
    <location>
        <begin position="43"/>
        <end position="66"/>
    </location>
</feature>
<dbReference type="AlphaFoldDB" id="A0A5C7IW15"/>
<organism evidence="2 3">
    <name type="scientific">Acer yangbiense</name>
    <dbReference type="NCBI Taxonomy" id="1000413"/>
    <lineage>
        <taxon>Eukaryota</taxon>
        <taxon>Viridiplantae</taxon>
        <taxon>Streptophyta</taxon>
        <taxon>Embryophyta</taxon>
        <taxon>Tracheophyta</taxon>
        <taxon>Spermatophyta</taxon>
        <taxon>Magnoliopsida</taxon>
        <taxon>eudicotyledons</taxon>
        <taxon>Gunneridae</taxon>
        <taxon>Pentapetalae</taxon>
        <taxon>rosids</taxon>
        <taxon>malvids</taxon>
        <taxon>Sapindales</taxon>
        <taxon>Sapindaceae</taxon>
        <taxon>Hippocastanoideae</taxon>
        <taxon>Acereae</taxon>
        <taxon>Acer</taxon>
    </lineage>
</organism>
<comment type="caution">
    <text evidence="2">The sequence shown here is derived from an EMBL/GenBank/DDBJ whole genome shotgun (WGS) entry which is preliminary data.</text>
</comment>
<dbReference type="Proteomes" id="UP000323000">
    <property type="component" value="Chromosome 1"/>
</dbReference>
<gene>
    <name evidence="2" type="ORF">EZV62_002086</name>
</gene>
<reference evidence="3" key="1">
    <citation type="journal article" date="2019" name="Gigascience">
        <title>De novo genome assembly of the endangered Acer yangbiense, a plant species with extremely small populations endemic to Yunnan Province, China.</title>
        <authorList>
            <person name="Yang J."/>
            <person name="Wariss H.M."/>
            <person name="Tao L."/>
            <person name="Zhang R."/>
            <person name="Yun Q."/>
            <person name="Hollingsworth P."/>
            <person name="Dao Z."/>
            <person name="Luo G."/>
            <person name="Guo H."/>
            <person name="Ma Y."/>
            <person name="Sun W."/>
        </authorList>
    </citation>
    <scope>NUCLEOTIDE SEQUENCE [LARGE SCALE GENOMIC DNA]</scope>
    <source>
        <strain evidence="3">cv. Malutang</strain>
    </source>
</reference>
<feature type="region of interest" description="Disordered" evidence="1">
    <location>
        <begin position="368"/>
        <end position="394"/>
    </location>
</feature>
<proteinExistence type="predicted"/>
<feature type="region of interest" description="Disordered" evidence="1">
    <location>
        <begin position="1"/>
        <end position="127"/>
    </location>
</feature>
<evidence type="ECO:0000313" key="2">
    <source>
        <dbReference type="EMBL" id="TXG73507.1"/>
    </source>
</evidence>
<dbReference type="PANTHER" id="PTHR34210:SF1">
    <property type="entry name" value="OS03G0274700 PROTEIN"/>
    <property type="match status" value="1"/>
</dbReference>
<sequence length="394" mass="44934">MRRQGQYADPGANSYGAGRMQHMSSQRMEQKSGHFQGQLEAFTPEREHPYATTKTDRQWRWERDGSKVPNPESSQMFNEGMGGVDASRSYFQGQRPDPKLASEKQNNNDPRSRPHKEDMDVGYEDKPLSNTFEDLEQKFLDDIMKLLKEQNDAEDAENARHRECSLIEWWVNFQSILAFINLEIVAANEMKKKTGSGKKKVVLKEIFKNVGVDIFGFQETKRSKIDERVVTSIWGVSVFSELEGVISKYQTKGLGKIGFGRNPILDTTPMIWKVNAINARYEEQLVALRARHGSHRDEFLRKESQARQQHYQKAMMDHYPNSGAGPGDCPGDPHGYSGPAAAPAVGEGYRAYNSDHYDSYRERARFLGGPRDHGFEPRGQYPGGRVYDTGSRYY</sequence>
<protein>
    <submittedName>
        <fullName evidence="2">Uncharacterized protein</fullName>
    </submittedName>
</protein>
<evidence type="ECO:0000256" key="1">
    <source>
        <dbReference type="SAM" id="MobiDB-lite"/>
    </source>
</evidence>
<keyword evidence="3" id="KW-1185">Reference proteome</keyword>
<name>A0A5C7IW15_9ROSI</name>
<dbReference type="OrthoDB" id="1899623at2759"/>
<dbReference type="PANTHER" id="PTHR34210">
    <property type="entry name" value="OS01G0252900 PROTEIN"/>
    <property type="match status" value="1"/>
</dbReference>
<evidence type="ECO:0000313" key="3">
    <source>
        <dbReference type="Proteomes" id="UP000323000"/>
    </source>
</evidence>
<dbReference type="EMBL" id="VAHF01000001">
    <property type="protein sequence ID" value="TXG73507.1"/>
    <property type="molecule type" value="Genomic_DNA"/>
</dbReference>
<feature type="compositionally biased region" description="Basic and acidic residues" evidence="1">
    <location>
        <begin position="110"/>
        <end position="127"/>
    </location>
</feature>
<accession>A0A5C7IW15</accession>